<dbReference type="AlphaFoldDB" id="A0A645FXN9"/>
<organism evidence="1">
    <name type="scientific">bioreactor metagenome</name>
    <dbReference type="NCBI Taxonomy" id="1076179"/>
    <lineage>
        <taxon>unclassified sequences</taxon>
        <taxon>metagenomes</taxon>
        <taxon>ecological metagenomes</taxon>
    </lineage>
</organism>
<name>A0A645FXN9_9ZZZZ</name>
<gene>
    <name evidence="1" type="ORF">SDC9_166007</name>
</gene>
<proteinExistence type="predicted"/>
<comment type="caution">
    <text evidence="1">The sequence shown here is derived from an EMBL/GenBank/DDBJ whole genome shotgun (WGS) entry which is preliminary data.</text>
</comment>
<evidence type="ECO:0000313" key="1">
    <source>
        <dbReference type="EMBL" id="MPN18646.1"/>
    </source>
</evidence>
<dbReference type="EMBL" id="VSSQ01066020">
    <property type="protein sequence ID" value="MPN18646.1"/>
    <property type="molecule type" value="Genomic_DNA"/>
</dbReference>
<accession>A0A645FXN9</accession>
<sequence length="111" mass="11803">MATNVQKIIAGAGGRYLTISPRSGATTDCVLVGLDGDTVLYRFPVGATAQEVDLQLIGDCFMISIDGDYSYTRSATSDVAVGGDLTIAGTLKEILVELKNRMATVRTREEL</sequence>
<reference evidence="1" key="1">
    <citation type="submission" date="2019-08" db="EMBL/GenBank/DDBJ databases">
        <authorList>
            <person name="Kucharzyk K."/>
            <person name="Murdoch R.W."/>
            <person name="Higgins S."/>
            <person name="Loffler F."/>
        </authorList>
    </citation>
    <scope>NUCLEOTIDE SEQUENCE</scope>
</reference>
<protein>
    <submittedName>
        <fullName evidence="1">Uncharacterized protein</fullName>
    </submittedName>
</protein>